<dbReference type="AlphaFoldDB" id="A0A212R7B5"/>
<dbReference type="SUPFAM" id="SSF111384">
    <property type="entry name" value="OmpH-like"/>
    <property type="match status" value="1"/>
</dbReference>
<dbReference type="PANTHER" id="PTHR35089:SF1">
    <property type="entry name" value="CHAPERONE PROTEIN SKP"/>
    <property type="match status" value="1"/>
</dbReference>
<dbReference type="InterPro" id="IPR005632">
    <property type="entry name" value="Chaperone_Skp"/>
</dbReference>
<keyword evidence="2" id="KW-0732">Signal</keyword>
<dbReference type="GO" id="GO:0051082">
    <property type="term" value="F:unfolded protein binding"/>
    <property type="evidence" value="ECO:0007669"/>
    <property type="project" value="InterPro"/>
</dbReference>
<dbReference type="Gene3D" id="3.30.910.20">
    <property type="entry name" value="Skp domain"/>
    <property type="match status" value="1"/>
</dbReference>
<dbReference type="GO" id="GO:0005829">
    <property type="term" value="C:cytosol"/>
    <property type="evidence" value="ECO:0007669"/>
    <property type="project" value="TreeGrafter"/>
</dbReference>
<sequence>MFVIPNVGNAEDAATSPASPDAKADQNALPMPTTVAAVVDFQRLMSDAKAAKDINDQVEARRKSYLDELSAEEQHLYDTDKEIARQRSVLAPEVYTQKRRDFEQRVQQAQRLSQERRQQLEAVRARALGTVRQAVIEVVDELAKQRGFNLVLPSSTVLLFAPDLDLTQDVLAILDKKLPHVEVPDTAN</sequence>
<evidence type="ECO:0000256" key="4">
    <source>
        <dbReference type="SAM" id="MobiDB-lite"/>
    </source>
</evidence>
<dbReference type="Proteomes" id="UP000197065">
    <property type="component" value="Unassembled WGS sequence"/>
</dbReference>
<accession>A0A212R7B5</accession>
<keyword evidence="3" id="KW-0175">Coiled coil</keyword>
<dbReference type="EMBL" id="FYEH01000006">
    <property type="protein sequence ID" value="SNB67978.1"/>
    <property type="molecule type" value="Genomic_DNA"/>
</dbReference>
<keyword evidence="6" id="KW-1185">Reference proteome</keyword>
<evidence type="ECO:0000313" key="6">
    <source>
        <dbReference type="Proteomes" id="UP000197065"/>
    </source>
</evidence>
<name>A0A212R7B5_9PROT</name>
<protein>
    <submittedName>
        <fullName evidence="5">Periplasmic chaperone for outer membrane proteins Skp</fullName>
    </submittedName>
</protein>
<dbReference type="GO" id="GO:0050821">
    <property type="term" value="P:protein stabilization"/>
    <property type="evidence" value="ECO:0007669"/>
    <property type="project" value="TreeGrafter"/>
</dbReference>
<feature type="coiled-coil region" evidence="3">
    <location>
        <begin position="99"/>
        <end position="126"/>
    </location>
</feature>
<dbReference type="Pfam" id="PF03938">
    <property type="entry name" value="OmpH"/>
    <property type="match status" value="1"/>
</dbReference>
<feature type="coiled-coil region" evidence="3">
    <location>
        <begin position="48"/>
        <end position="75"/>
    </location>
</feature>
<evidence type="ECO:0000256" key="2">
    <source>
        <dbReference type="ARBA" id="ARBA00022729"/>
    </source>
</evidence>
<reference evidence="5 6" key="1">
    <citation type="submission" date="2017-06" db="EMBL/GenBank/DDBJ databases">
        <authorList>
            <person name="Kim H.J."/>
            <person name="Triplett B.A."/>
        </authorList>
    </citation>
    <scope>NUCLEOTIDE SEQUENCE [LARGE SCALE GENOMIC DNA]</scope>
    <source>
        <strain evidence="5 6">B29T1</strain>
    </source>
</reference>
<dbReference type="SMART" id="SM00935">
    <property type="entry name" value="OmpH"/>
    <property type="match status" value="1"/>
</dbReference>
<organism evidence="5 6">
    <name type="scientific">Arboricoccus pini</name>
    <dbReference type="NCBI Taxonomy" id="1963835"/>
    <lineage>
        <taxon>Bacteria</taxon>
        <taxon>Pseudomonadati</taxon>
        <taxon>Pseudomonadota</taxon>
        <taxon>Alphaproteobacteria</taxon>
        <taxon>Geminicoccales</taxon>
        <taxon>Geminicoccaceae</taxon>
        <taxon>Arboricoccus</taxon>
    </lineage>
</organism>
<proteinExistence type="inferred from homology"/>
<evidence type="ECO:0000256" key="3">
    <source>
        <dbReference type="SAM" id="Coils"/>
    </source>
</evidence>
<feature type="region of interest" description="Disordered" evidence="4">
    <location>
        <begin position="1"/>
        <end position="27"/>
    </location>
</feature>
<evidence type="ECO:0000313" key="5">
    <source>
        <dbReference type="EMBL" id="SNB67978.1"/>
    </source>
</evidence>
<comment type="similarity">
    <text evidence="1">Belongs to the Skp family.</text>
</comment>
<evidence type="ECO:0000256" key="1">
    <source>
        <dbReference type="ARBA" id="ARBA00009091"/>
    </source>
</evidence>
<dbReference type="PANTHER" id="PTHR35089">
    <property type="entry name" value="CHAPERONE PROTEIN SKP"/>
    <property type="match status" value="1"/>
</dbReference>
<gene>
    <name evidence="5" type="ORF">SAMN07250955_106106</name>
</gene>
<dbReference type="InterPro" id="IPR024930">
    <property type="entry name" value="Skp_dom_sf"/>
</dbReference>